<keyword evidence="1" id="KW-0175">Coiled coil</keyword>
<dbReference type="Proteomes" id="UP000735302">
    <property type="component" value="Unassembled WGS sequence"/>
</dbReference>
<dbReference type="EMBL" id="BLXT01008205">
    <property type="protein sequence ID" value="GFO46698.1"/>
    <property type="molecule type" value="Genomic_DNA"/>
</dbReference>
<accession>A0AAV4DQW9</accession>
<keyword evidence="2" id="KW-0732">Signal</keyword>
<evidence type="ECO:0000313" key="4">
    <source>
        <dbReference type="Proteomes" id="UP000735302"/>
    </source>
</evidence>
<feature type="signal peptide" evidence="2">
    <location>
        <begin position="1"/>
        <end position="24"/>
    </location>
</feature>
<sequence>MARAVVTITTYILLLCCFQAFCQGFDFTLDPYVSLSSSESPSRQPCGVLRCNETLVHVPDEHSGFSRHIKTLTVCKKVKNGSNEIGSWKQLASISSERSSESSVSNGARIFGQLTDNQAYLSIDLIDTHSCQSGQFSCVASIEDSQGVKSIKKSVLGKEAFLESDVDFEIENTKNSLDQVNRKGERSSSDGIWPQFVNPFQIKLDWIESRLEDALKNLENRLEDKVGDLKATVIDRIERAESDVENKLDETESRTDRLQNRLEDKLEQLDTRVTETLLLTRATAANANDNAFNLLVTKIDGLENRLKDDLSQLESCATEIVERNENDNDVRERLFEQLSIVVHAVQSIENNISCLEDQHHHTEMDAGQSSFTVSGETTKLSELVISVASLTDLTQHLLTSVQTFSNSYAGGTLVPVDEFSDPLGSGEEWRLVFRGTAYNNVALYPAYLHGTGIPLEVEQGCKQFNKSLPCINHYRNQDAVDNWINIDKVLFAIYKDDHIVKHVVFNGRGSTYTSWFHVGRVLLSSWDDLITQPHNIFSIVGETSPNSVRRFFMSLDYHRGCDGYRGWFFAFDTLHGGCPAEKTAATPTFPYAAGNTFAVWTSANKALADAIGVFVKYI</sequence>
<evidence type="ECO:0000256" key="1">
    <source>
        <dbReference type="SAM" id="Coils"/>
    </source>
</evidence>
<comment type="caution">
    <text evidence="3">The sequence shown here is derived from an EMBL/GenBank/DDBJ whole genome shotgun (WGS) entry which is preliminary data.</text>
</comment>
<organism evidence="3 4">
    <name type="scientific">Plakobranchus ocellatus</name>
    <dbReference type="NCBI Taxonomy" id="259542"/>
    <lineage>
        <taxon>Eukaryota</taxon>
        <taxon>Metazoa</taxon>
        <taxon>Spiralia</taxon>
        <taxon>Lophotrochozoa</taxon>
        <taxon>Mollusca</taxon>
        <taxon>Gastropoda</taxon>
        <taxon>Heterobranchia</taxon>
        <taxon>Euthyneura</taxon>
        <taxon>Panpulmonata</taxon>
        <taxon>Sacoglossa</taxon>
        <taxon>Placobranchoidea</taxon>
        <taxon>Plakobranchidae</taxon>
        <taxon>Plakobranchus</taxon>
    </lineage>
</organism>
<evidence type="ECO:0000313" key="3">
    <source>
        <dbReference type="EMBL" id="GFO46698.1"/>
    </source>
</evidence>
<dbReference type="AlphaFoldDB" id="A0AAV4DQW9"/>
<protein>
    <submittedName>
        <fullName evidence="3">Collagen alpha-4(Vi) chain</fullName>
    </submittedName>
</protein>
<reference evidence="3 4" key="1">
    <citation type="journal article" date="2021" name="Elife">
        <title>Chloroplast acquisition without the gene transfer in kleptoplastic sea slugs, Plakobranchus ocellatus.</title>
        <authorList>
            <person name="Maeda T."/>
            <person name="Takahashi S."/>
            <person name="Yoshida T."/>
            <person name="Shimamura S."/>
            <person name="Takaki Y."/>
            <person name="Nagai Y."/>
            <person name="Toyoda A."/>
            <person name="Suzuki Y."/>
            <person name="Arimoto A."/>
            <person name="Ishii H."/>
            <person name="Satoh N."/>
            <person name="Nishiyama T."/>
            <person name="Hasebe M."/>
            <person name="Maruyama T."/>
            <person name="Minagawa J."/>
            <person name="Obokata J."/>
            <person name="Shigenobu S."/>
        </authorList>
    </citation>
    <scope>NUCLEOTIDE SEQUENCE [LARGE SCALE GENOMIC DNA]</scope>
</reference>
<dbReference type="GO" id="GO:0005581">
    <property type="term" value="C:collagen trimer"/>
    <property type="evidence" value="ECO:0007669"/>
    <property type="project" value="UniProtKB-KW"/>
</dbReference>
<proteinExistence type="predicted"/>
<name>A0AAV4DQW9_9GAST</name>
<feature type="chain" id="PRO_5043562426" evidence="2">
    <location>
        <begin position="25"/>
        <end position="618"/>
    </location>
</feature>
<keyword evidence="3" id="KW-0176">Collagen</keyword>
<evidence type="ECO:0000256" key="2">
    <source>
        <dbReference type="SAM" id="SignalP"/>
    </source>
</evidence>
<gene>
    <name evidence="3" type="ORF">PoB_007320300</name>
</gene>
<feature type="coiled-coil region" evidence="1">
    <location>
        <begin position="208"/>
        <end position="268"/>
    </location>
</feature>
<keyword evidence="4" id="KW-1185">Reference proteome</keyword>